<evidence type="ECO:0000313" key="2">
    <source>
        <dbReference type="EMBL" id="QSX35256.1"/>
    </source>
</evidence>
<proteinExistence type="predicted"/>
<sequence length="185" mass="20385">MSAAEQVHLQLTPETAEPSPIAVAETKKSVTAVKPKPFKHPKTHREAATAGQAFSSNLTTPSSATDIDMATANYLQQQSNEALTHLSERYADNKTNYRSDSEITATPPHLTLPQTPLAERSGTLDLALDPNRIVKHVNTCYRVVKTPTQLNPDAENLGFAFKCGKTDDEKLFDAVLKNRINQHRH</sequence>
<feature type="region of interest" description="Disordered" evidence="1">
    <location>
        <begin position="1"/>
        <end position="20"/>
    </location>
</feature>
<name>A0ABX7QX82_9GAMM</name>
<dbReference type="Proteomes" id="UP000662770">
    <property type="component" value="Chromosome"/>
</dbReference>
<gene>
    <name evidence="2" type="ORF">JYB87_08725</name>
</gene>
<accession>A0ABX7QX82</accession>
<feature type="compositionally biased region" description="Polar residues" evidence="1">
    <location>
        <begin position="52"/>
        <end position="61"/>
    </location>
</feature>
<feature type="region of interest" description="Disordered" evidence="1">
    <location>
        <begin position="26"/>
        <end position="61"/>
    </location>
</feature>
<feature type="region of interest" description="Disordered" evidence="1">
    <location>
        <begin position="97"/>
        <end position="116"/>
    </location>
</feature>
<dbReference type="RefSeq" id="WP_207356450.1">
    <property type="nucleotide sequence ID" value="NZ_CP071503.1"/>
</dbReference>
<organism evidence="2 3">
    <name type="scientific">Shewanella avicenniae</name>
    <dbReference type="NCBI Taxonomy" id="2814294"/>
    <lineage>
        <taxon>Bacteria</taxon>
        <taxon>Pseudomonadati</taxon>
        <taxon>Pseudomonadota</taxon>
        <taxon>Gammaproteobacteria</taxon>
        <taxon>Alteromonadales</taxon>
        <taxon>Shewanellaceae</taxon>
        <taxon>Shewanella</taxon>
    </lineage>
</organism>
<keyword evidence="3" id="KW-1185">Reference proteome</keyword>
<evidence type="ECO:0000256" key="1">
    <source>
        <dbReference type="SAM" id="MobiDB-lite"/>
    </source>
</evidence>
<feature type="compositionally biased region" description="Low complexity" evidence="1">
    <location>
        <begin position="104"/>
        <end position="116"/>
    </location>
</feature>
<evidence type="ECO:0000313" key="3">
    <source>
        <dbReference type="Proteomes" id="UP000662770"/>
    </source>
</evidence>
<dbReference type="EMBL" id="CP071503">
    <property type="protein sequence ID" value="QSX35256.1"/>
    <property type="molecule type" value="Genomic_DNA"/>
</dbReference>
<reference evidence="2 3" key="1">
    <citation type="submission" date="2021-03" db="EMBL/GenBank/DDBJ databases">
        <title>Novel species identification of genus Shewanella.</title>
        <authorList>
            <person name="Liu G."/>
            <person name="Zhang Q."/>
        </authorList>
    </citation>
    <scope>NUCLEOTIDE SEQUENCE [LARGE SCALE GENOMIC DNA]</scope>
    <source>
        <strain evidence="2 3">FJAT-51800</strain>
    </source>
</reference>
<protein>
    <submittedName>
        <fullName evidence="2">Uncharacterized protein</fullName>
    </submittedName>
</protein>